<proteinExistence type="predicted"/>
<name>A0A645GT58_9ZZZZ</name>
<dbReference type="EMBL" id="VSSQ01081011">
    <property type="protein sequence ID" value="MPN30041.1"/>
    <property type="molecule type" value="Genomic_DNA"/>
</dbReference>
<gene>
    <name evidence="1" type="ORF">SDC9_177498</name>
</gene>
<protein>
    <submittedName>
        <fullName evidence="1">Uncharacterized protein</fullName>
    </submittedName>
</protein>
<accession>A0A645GT58</accession>
<evidence type="ECO:0000313" key="1">
    <source>
        <dbReference type="EMBL" id="MPN30041.1"/>
    </source>
</evidence>
<comment type="caution">
    <text evidence="1">The sequence shown here is derived from an EMBL/GenBank/DDBJ whole genome shotgun (WGS) entry which is preliminary data.</text>
</comment>
<dbReference type="AlphaFoldDB" id="A0A645GT58"/>
<reference evidence="1" key="1">
    <citation type="submission" date="2019-08" db="EMBL/GenBank/DDBJ databases">
        <authorList>
            <person name="Kucharzyk K."/>
            <person name="Murdoch R.W."/>
            <person name="Higgins S."/>
            <person name="Loffler F."/>
        </authorList>
    </citation>
    <scope>NUCLEOTIDE SEQUENCE</scope>
</reference>
<sequence>MAGLPGRCGGDCRVNKGKAGVQLLRVADDRFILGLRRFGAGAASHRTSLGEVTMQTAVYRAPVYEPTVDELETLKKLELGEDVSLWSAAKEYLSRRLLERGLVEQDAEKHWHITESGRMVIRHQL</sequence>
<organism evidence="1">
    <name type="scientific">bioreactor metagenome</name>
    <dbReference type="NCBI Taxonomy" id="1076179"/>
    <lineage>
        <taxon>unclassified sequences</taxon>
        <taxon>metagenomes</taxon>
        <taxon>ecological metagenomes</taxon>
    </lineage>
</organism>